<dbReference type="OrthoDB" id="5985073at2759"/>
<dbReference type="EMBL" id="KZ613746">
    <property type="protein sequence ID" value="PMD65341.1"/>
    <property type="molecule type" value="Genomic_DNA"/>
</dbReference>
<dbReference type="STRING" id="1095630.A0A2J6TQP0"/>
<reference evidence="2 3" key="1">
    <citation type="submission" date="2016-04" db="EMBL/GenBank/DDBJ databases">
        <title>A degradative enzymes factory behind the ericoid mycorrhizal symbiosis.</title>
        <authorList>
            <consortium name="DOE Joint Genome Institute"/>
            <person name="Martino E."/>
            <person name="Morin E."/>
            <person name="Grelet G."/>
            <person name="Kuo A."/>
            <person name="Kohler A."/>
            <person name="Daghino S."/>
            <person name="Barry K."/>
            <person name="Choi C."/>
            <person name="Cichocki N."/>
            <person name="Clum A."/>
            <person name="Copeland A."/>
            <person name="Hainaut M."/>
            <person name="Haridas S."/>
            <person name="Labutti K."/>
            <person name="Lindquist E."/>
            <person name="Lipzen A."/>
            <person name="Khouja H.-R."/>
            <person name="Murat C."/>
            <person name="Ohm R."/>
            <person name="Olson A."/>
            <person name="Spatafora J."/>
            <person name="Veneault-Fourrey C."/>
            <person name="Henrissat B."/>
            <person name="Grigoriev I."/>
            <person name="Martin F."/>
            <person name="Perotto S."/>
        </authorList>
    </citation>
    <scope>NUCLEOTIDE SEQUENCE [LARGE SCALE GENOMIC DNA]</scope>
    <source>
        <strain evidence="2 3">E</strain>
    </source>
</reference>
<evidence type="ECO:0000313" key="3">
    <source>
        <dbReference type="Proteomes" id="UP000235371"/>
    </source>
</evidence>
<sequence length="263" mass="28232">MMRSSGRECHCGDTLSYESIVAPLSGRSFPCGGASQDLCGAALRLNLYTLRSTLTSKTSSTTKSTSMSLIQPSSSVHSSSSSSSKYAVSTSTSGRISSTTLLTSSRRTTSSAKTSTSSLPVHTLGWSHIGCFLEVDARGDFSDQDMTILLKTHKMNPALCISAASSRKTAVPVTNYHYVGLEHGRDCYAATVASAPIPTSLVERKLARMPVWEILWVAPLKCVGAGSSMINMPVYQGVCSLDLCRHQFRCGTHGILFRFKLNL</sequence>
<dbReference type="RefSeq" id="XP_024742245.1">
    <property type="nucleotide sequence ID" value="XM_024870791.1"/>
</dbReference>
<feature type="region of interest" description="Disordered" evidence="1">
    <location>
        <begin position="58"/>
        <end position="88"/>
    </location>
</feature>
<accession>A0A2J6TQP0</accession>
<dbReference type="InParanoid" id="A0A2J6TQP0"/>
<protein>
    <submittedName>
        <fullName evidence="2">Uncharacterized protein</fullName>
    </submittedName>
</protein>
<gene>
    <name evidence="2" type="ORF">K444DRAFT_177730</name>
</gene>
<name>A0A2J6TQP0_9HELO</name>
<dbReference type="AlphaFoldDB" id="A0A2J6TQP0"/>
<feature type="region of interest" description="Disordered" evidence="1">
    <location>
        <begin position="98"/>
        <end position="117"/>
    </location>
</feature>
<evidence type="ECO:0000313" key="2">
    <source>
        <dbReference type="EMBL" id="PMD65341.1"/>
    </source>
</evidence>
<dbReference type="Proteomes" id="UP000235371">
    <property type="component" value="Unassembled WGS sequence"/>
</dbReference>
<proteinExistence type="predicted"/>
<evidence type="ECO:0000256" key="1">
    <source>
        <dbReference type="SAM" id="MobiDB-lite"/>
    </source>
</evidence>
<keyword evidence="3" id="KW-1185">Reference proteome</keyword>
<organism evidence="2 3">
    <name type="scientific">Hyaloscypha bicolor E</name>
    <dbReference type="NCBI Taxonomy" id="1095630"/>
    <lineage>
        <taxon>Eukaryota</taxon>
        <taxon>Fungi</taxon>
        <taxon>Dikarya</taxon>
        <taxon>Ascomycota</taxon>
        <taxon>Pezizomycotina</taxon>
        <taxon>Leotiomycetes</taxon>
        <taxon>Helotiales</taxon>
        <taxon>Hyaloscyphaceae</taxon>
        <taxon>Hyaloscypha</taxon>
        <taxon>Hyaloscypha bicolor</taxon>
    </lineage>
</organism>
<dbReference type="GeneID" id="36578873"/>